<dbReference type="Proteomes" id="UP001153712">
    <property type="component" value="Chromosome 5"/>
</dbReference>
<proteinExistence type="predicted"/>
<evidence type="ECO:0000313" key="1">
    <source>
        <dbReference type="EMBL" id="CAH1185013.1"/>
    </source>
</evidence>
<feature type="non-terminal residue" evidence="1">
    <location>
        <position position="1"/>
    </location>
</feature>
<sequence length="135" mass="16284">HYLPLFRYIFLVQHTKLRLEFFPSKFGKNSTKFTMPYDCSAKFCQVCCKKPYCYGIYKYPSVFYKTCFPPAHIIPRCDTDWMINHKYEKCEEYKVVDKVSIFHVVLNAYLTANENFIRYTVNVFIYIQLFPISFQ</sequence>
<name>A0A9P0DZD6_PHYSR</name>
<dbReference type="AlphaFoldDB" id="A0A9P0DZD6"/>
<accession>A0A9P0DZD6</accession>
<evidence type="ECO:0000313" key="2">
    <source>
        <dbReference type="Proteomes" id="UP001153712"/>
    </source>
</evidence>
<keyword evidence="2" id="KW-1185">Reference proteome</keyword>
<protein>
    <submittedName>
        <fullName evidence="1">Uncharacterized protein</fullName>
    </submittedName>
</protein>
<organism evidence="1 2">
    <name type="scientific">Phyllotreta striolata</name>
    <name type="common">Striped flea beetle</name>
    <name type="synonym">Crioceris striolata</name>
    <dbReference type="NCBI Taxonomy" id="444603"/>
    <lineage>
        <taxon>Eukaryota</taxon>
        <taxon>Metazoa</taxon>
        <taxon>Ecdysozoa</taxon>
        <taxon>Arthropoda</taxon>
        <taxon>Hexapoda</taxon>
        <taxon>Insecta</taxon>
        <taxon>Pterygota</taxon>
        <taxon>Neoptera</taxon>
        <taxon>Endopterygota</taxon>
        <taxon>Coleoptera</taxon>
        <taxon>Polyphaga</taxon>
        <taxon>Cucujiformia</taxon>
        <taxon>Chrysomeloidea</taxon>
        <taxon>Chrysomelidae</taxon>
        <taxon>Galerucinae</taxon>
        <taxon>Alticini</taxon>
        <taxon>Phyllotreta</taxon>
    </lineage>
</organism>
<gene>
    <name evidence="1" type="ORF">PHYEVI_LOCUS8195</name>
</gene>
<dbReference type="EMBL" id="OU900098">
    <property type="protein sequence ID" value="CAH1185013.1"/>
    <property type="molecule type" value="Genomic_DNA"/>
</dbReference>
<reference evidence="1" key="1">
    <citation type="submission" date="2022-01" db="EMBL/GenBank/DDBJ databases">
        <authorList>
            <person name="King R."/>
        </authorList>
    </citation>
    <scope>NUCLEOTIDE SEQUENCE</scope>
</reference>